<dbReference type="SUPFAM" id="SSF55729">
    <property type="entry name" value="Acyl-CoA N-acyltransferases (Nat)"/>
    <property type="match status" value="1"/>
</dbReference>
<dbReference type="Gene3D" id="3.40.630.30">
    <property type="match status" value="1"/>
</dbReference>
<evidence type="ECO:0000259" key="3">
    <source>
        <dbReference type="PROSITE" id="PS51186"/>
    </source>
</evidence>
<name>A0ABM7Y674_9PROT</name>
<dbReference type="PROSITE" id="PS51186">
    <property type="entry name" value="GNAT"/>
    <property type="match status" value="1"/>
</dbReference>
<reference evidence="4 5" key="1">
    <citation type="journal article" date="2016" name="Microbes Environ.">
        <title>Phylogenetically diverse aerobic anoxygenic phototrophic bacteria isolated from epilithic biofilms in Tama river, Japan.</title>
        <authorList>
            <person name="Hirose S."/>
            <person name="Matsuura K."/>
            <person name="Haruta S."/>
        </authorList>
    </citation>
    <scope>NUCLEOTIDE SEQUENCE [LARGE SCALE GENOMIC DNA]</scope>
    <source>
        <strain evidence="4 5">S08</strain>
    </source>
</reference>
<dbReference type="InterPro" id="IPR016181">
    <property type="entry name" value="Acyl_CoA_acyltransferase"/>
</dbReference>
<dbReference type="InterPro" id="IPR050832">
    <property type="entry name" value="Bact_Acetyltransf"/>
</dbReference>
<evidence type="ECO:0000313" key="5">
    <source>
        <dbReference type="Proteomes" id="UP000831327"/>
    </source>
</evidence>
<keyword evidence="5" id="KW-1185">Reference proteome</keyword>
<keyword evidence="1" id="KW-0808">Transferase</keyword>
<evidence type="ECO:0000256" key="2">
    <source>
        <dbReference type="ARBA" id="ARBA00023315"/>
    </source>
</evidence>
<evidence type="ECO:0000256" key="1">
    <source>
        <dbReference type="ARBA" id="ARBA00022679"/>
    </source>
</evidence>
<sequence>MLSLRPAVEADFEPLLDLSVRVLRADLERLDRFLLSRRRARMRAVFDAGALRVIEQGGARVGCIGIEHAADHIALHSVYVEPAAQGRGLGAAAVAAALAGAPDLPIRIEVLRDSPAHRFWERLGFARVGEEGVDWLYERPARLGGAPPAA</sequence>
<dbReference type="RefSeq" id="WP_244407669.1">
    <property type="nucleotide sequence ID" value="NZ_AP025637.1"/>
</dbReference>
<dbReference type="EMBL" id="AP025637">
    <property type="protein sequence ID" value="BDG73439.1"/>
    <property type="molecule type" value="Genomic_DNA"/>
</dbReference>
<keyword evidence="2" id="KW-0012">Acyltransferase</keyword>
<proteinExistence type="predicted"/>
<dbReference type="PANTHER" id="PTHR43877:SF2">
    <property type="entry name" value="AMINOALKYLPHOSPHONATE N-ACETYLTRANSFERASE-RELATED"/>
    <property type="match status" value="1"/>
</dbReference>
<gene>
    <name evidence="4" type="ORF">Rmf_33680</name>
</gene>
<organism evidence="4 5">
    <name type="scientific">Roseomonas fluvialis</name>
    <dbReference type="NCBI Taxonomy" id="1750527"/>
    <lineage>
        <taxon>Bacteria</taxon>
        <taxon>Pseudomonadati</taxon>
        <taxon>Pseudomonadota</taxon>
        <taxon>Alphaproteobacteria</taxon>
        <taxon>Acetobacterales</taxon>
        <taxon>Roseomonadaceae</taxon>
        <taxon>Roseomonas</taxon>
    </lineage>
</organism>
<feature type="domain" description="N-acetyltransferase" evidence="3">
    <location>
        <begin position="2"/>
        <end position="142"/>
    </location>
</feature>
<protein>
    <recommendedName>
        <fullName evidence="3">N-acetyltransferase domain-containing protein</fullName>
    </recommendedName>
</protein>
<accession>A0ABM7Y674</accession>
<dbReference type="Pfam" id="PF00583">
    <property type="entry name" value="Acetyltransf_1"/>
    <property type="match status" value="1"/>
</dbReference>
<dbReference type="Proteomes" id="UP000831327">
    <property type="component" value="Chromosome"/>
</dbReference>
<evidence type="ECO:0000313" key="4">
    <source>
        <dbReference type="EMBL" id="BDG73439.1"/>
    </source>
</evidence>
<dbReference type="PANTHER" id="PTHR43877">
    <property type="entry name" value="AMINOALKYLPHOSPHONATE N-ACETYLTRANSFERASE-RELATED-RELATED"/>
    <property type="match status" value="1"/>
</dbReference>
<dbReference type="InterPro" id="IPR000182">
    <property type="entry name" value="GNAT_dom"/>
</dbReference>